<feature type="coiled-coil region" evidence="1">
    <location>
        <begin position="53"/>
        <end position="87"/>
    </location>
</feature>
<feature type="region of interest" description="Disordered" evidence="2">
    <location>
        <begin position="147"/>
        <end position="168"/>
    </location>
</feature>
<gene>
    <name evidence="3" type="ORF">CTI12_AA245900</name>
</gene>
<organism evidence="3 4">
    <name type="scientific">Artemisia annua</name>
    <name type="common">Sweet wormwood</name>
    <dbReference type="NCBI Taxonomy" id="35608"/>
    <lineage>
        <taxon>Eukaryota</taxon>
        <taxon>Viridiplantae</taxon>
        <taxon>Streptophyta</taxon>
        <taxon>Embryophyta</taxon>
        <taxon>Tracheophyta</taxon>
        <taxon>Spermatophyta</taxon>
        <taxon>Magnoliopsida</taxon>
        <taxon>eudicotyledons</taxon>
        <taxon>Gunneridae</taxon>
        <taxon>Pentapetalae</taxon>
        <taxon>asterids</taxon>
        <taxon>campanulids</taxon>
        <taxon>Asterales</taxon>
        <taxon>Asteraceae</taxon>
        <taxon>Asteroideae</taxon>
        <taxon>Anthemideae</taxon>
        <taxon>Artemisiinae</taxon>
        <taxon>Artemisia</taxon>
    </lineage>
</organism>
<proteinExistence type="predicted"/>
<evidence type="ECO:0000313" key="4">
    <source>
        <dbReference type="Proteomes" id="UP000245207"/>
    </source>
</evidence>
<sequence length="411" mass="46722">MDDNVWDWDDDLWGPPNYQATEDTKYGIDGCTCAYCLSYDEEKESALNEQICIEVLNRLISQADTDMTELEEEIFELLIQLARTDKEFSDICGVHLNMKINILKSSIMKLKGNASNSLSTSREPAESKYETLKSLFDYYSQKKKQVLEANPSSEKKEMDSSSNVNQMGKRKRDIFTPLEEHTISQTIVKVKEENEDYPCTSLVPKHTASSLRVASTCDMNREVHKLQLKSPIMTHDNVHNPTDKSKFVCQKPSLETQGRWKHQLKTVKSQPDEESTGSTSIRLEESSREPNAKKTVNNELGSPVHNSKLENHQEPRGTLSLTVYSPNTYKRHERVNSLRQKSSSSPLLLEGPKQLCTHETDVDNPRDMESYTVGKLKAIAKSRGLTRYSSLRKSVLLELLGINVAEAKRKN</sequence>
<dbReference type="AlphaFoldDB" id="A0A2U1NIQ4"/>
<keyword evidence="1" id="KW-0175">Coiled coil</keyword>
<keyword evidence="4" id="KW-1185">Reference proteome</keyword>
<accession>A0A2U1NIQ4</accession>
<evidence type="ECO:0000256" key="2">
    <source>
        <dbReference type="SAM" id="MobiDB-lite"/>
    </source>
</evidence>
<reference evidence="3 4" key="1">
    <citation type="journal article" date="2018" name="Mol. Plant">
        <title>The genome of Artemisia annua provides insight into the evolution of Asteraceae family and artemisinin biosynthesis.</title>
        <authorList>
            <person name="Shen Q."/>
            <person name="Zhang L."/>
            <person name="Liao Z."/>
            <person name="Wang S."/>
            <person name="Yan T."/>
            <person name="Shi P."/>
            <person name="Liu M."/>
            <person name="Fu X."/>
            <person name="Pan Q."/>
            <person name="Wang Y."/>
            <person name="Lv Z."/>
            <person name="Lu X."/>
            <person name="Zhang F."/>
            <person name="Jiang W."/>
            <person name="Ma Y."/>
            <person name="Chen M."/>
            <person name="Hao X."/>
            <person name="Li L."/>
            <person name="Tang Y."/>
            <person name="Lv G."/>
            <person name="Zhou Y."/>
            <person name="Sun X."/>
            <person name="Brodelius P.E."/>
            <person name="Rose J.K.C."/>
            <person name="Tang K."/>
        </authorList>
    </citation>
    <scope>NUCLEOTIDE SEQUENCE [LARGE SCALE GENOMIC DNA]</scope>
    <source>
        <strain evidence="4">cv. Huhao1</strain>
        <tissue evidence="3">Leaf</tissue>
    </source>
</reference>
<dbReference type="EMBL" id="PKPP01002746">
    <property type="protein sequence ID" value="PWA73389.1"/>
    <property type="molecule type" value="Genomic_DNA"/>
</dbReference>
<feature type="compositionally biased region" description="Basic and acidic residues" evidence="2">
    <location>
        <begin position="282"/>
        <end position="292"/>
    </location>
</feature>
<dbReference type="OrthoDB" id="1065581at2759"/>
<evidence type="ECO:0000256" key="1">
    <source>
        <dbReference type="SAM" id="Coils"/>
    </source>
</evidence>
<feature type="region of interest" description="Disordered" evidence="2">
    <location>
        <begin position="258"/>
        <end position="313"/>
    </location>
</feature>
<dbReference type="Proteomes" id="UP000245207">
    <property type="component" value="Unassembled WGS sequence"/>
</dbReference>
<name>A0A2U1NIQ4_ARTAN</name>
<evidence type="ECO:0000313" key="3">
    <source>
        <dbReference type="EMBL" id="PWA73389.1"/>
    </source>
</evidence>
<comment type="caution">
    <text evidence="3">The sequence shown here is derived from an EMBL/GenBank/DDBJ whole genome shotgun (WGS) entry which is preliminary data.</text>
</comment>
<protein>
    <submittedName>
        <fullName evidence="3">Rho termination factor</fullName>
    </submittedName>
</protein>